<dbReference type="InterPro" id="IPR043760">
    <property type="entry name" value="PycTM_dom"/>
</dbReference>
<evidence type="ECO:0000256" key="2">
    <source>
        <dbReference type="ARBA" id="ARBA00022475"/>
    </source>
</evidence>
<evidence type="ECO:0000256" key="6">
    <source>
        <dbReference type="ARBA" id="ARBA00023118"/>
    </source>
</evidence>
<gene>
    <name evidence="10" type="ORF">GON01_15385</name>
</gene>
<feature type="transmembrane region" description="Helical" evidence="8">
    <location>
        <begin position="63"/>
        <end position="85"/>
    </location>
</feature>
<feature type="transmembrane region" description="Helical" evidence="8">
    <location>
        <begin position="32"/>
        <end position="51"/>
    </location>
</feature>
<dbReference type="GO" id="GO:0005886">
    <property type="term" value="C:plasma membrane"/>
    <property type="evidence" value="ECO:0007669"/>
    <property type="project" value="UniProtKB-SubCell"/>
</dbReference>
<evidence type="ECO:0000256" key="3">
    <source>
        <dbReference type="ARBA" id="ARBA00022692"/>
    </source>
</evidence>
<evidence type="ECO:0000313" key="11">
    <source>
        <dbReference type="Proteomes" id="UP000441389"/>
    </source>
</evidence>
<dbReference type="AlphaFoldDB" id="A0A6I4J4C9"/>
<keyword evidence="5 8" id="KW-1133">Transmembrane helix</keyword>
<dbReference type="EMBL" id="WQMS01000016">
    <property type="protein sequence ID" value="MVO79315.1"/>
    <property type="molecule type" value="Genomic_DNA"/>
</dbReference>
<keyword evidence="11" id="KW-1185">Reference proteome</keyword>
<evidence type="ECO:0000313" key="10">
    <source>
        <dbReference type="EMBL" id="MVO79315.1"/>
    </source>
</evidence>
<evidence type="ECO:0000256" key="1">
    <source>
        <dbReference type="ARBA" id="ARBA00004236"/>
    </source>
</evidence>
<evidence type="ECO:0000256" key="7">
    <source>
        <dbReference type="ARBA" id="ARBA00023136"/>
    </source>
</evidence>
<dbReference type="Proteomes" id="UP000441389">
    <property type="component" value="Unassembled WGS sequence"/>
</dbReference>
<comment type="subcellular location">
    <subcellularLocation>
        <location evidence="1">Cell membrane</location>
    </subcellularLocation>
</comment>
<evidence type="ECO:0000256" key="8">
    <source>
        <dbReference type="SAM" id="Phobius"/>
    </source>
</evidence>
<evidence type="ECO:0000256" key="4">
    <source>
        <dbReference type="ARBA" id="ARBA00022741"/>
    </source>
</evidence>
<keyword evidence="3 8" id="KW-0812">Transmembrane</keyword>
<keyword evidence="6" id="KW-0051">Antiviral defense</keyword>
<dbReference type="Pfam" id="PF18967">
    <property type="entry name" value="PycTM"/>
    <property type="match status" value="1"/>
</dbReference>
<name>A0A6I4J4C9_9SPHN</name>
<accession>A0A6I4J4C9</accession>
<dbReference type="GO" id="GO:0000166">
    <property type="term" value="F:nucleotide binding"/>
    <property type="evidence" value="ECO:0007669"/>
    <property type="project" value="UniProtKB-KW"/>
</dbReference>
<evidence type="ECO:0000259" key="9">
    <source>
        <dbReference type="Pfam" id="PF18967"/>
    </source>
</evidence>
<protein>
    <recommendedName>
        <fullName evidence="9">Pycsar effector protein domain-containing protein</fullName>
    </recommendedName>
</protein>
<feature type="domain" description="Pycsar effector protein" evidence="9">
    <location>
        <begin position="17"/>
        <end position="165"/>
    </location>
</feature>
<reference evidence="10 11" key="1">
    <citation type="submission" date="2019-12" db="EMBL/GenBank/DDBJ databases">
        <authorList>
            <person name="Huq M.A."/>
        </authorList>
    </citation>
    <scope>NUCLEOTIDE SEQUENCE [LARGE SCALE GENOMIC DNA]</scope>
    <source>
        <strain evidence="10 11">MAH-20</strain>
    </source>
</reference>
<dbReference type="GO" id="GO:0051607">
    <property type="term" value="P:defense response to virus"/>
    <property type="evidence" value="ECO:0007669"/>
    <property type="project" value="UniProtKB-KW"/>
</dbReference>
<keyword evidence="4" id="KW-0547">Nucleotide-binding</keyword>
<evidence type="ECO:0000256" key="5">
    <source>
        <dbReference type="ARBA" id="ARBA00022989"/>
    </source>
</evidence>
<organism evidence="10 11">
    <name type="scientific">Sphingomonas horti</name>
    <dbReference type="NCBI Taxonomy" id="2682842"/>
    <lineage>
        <taxon>Bacteria</taxon>
        <taxon>Pseudomonadati</taxon>
        <taxon>Pseudomonadota</taxon>
        <taxon>Alphaproteobacteria</taxon>
        <taxon>Sphingomonadales</taxon>
        <taxon>Sphingomonadaceae</taxon>
        <taxon>Sphingomonas</taxon>
    </lineage>
</organism>
<keyword evidence="2" id="KW-1003">Cell membrane</keyword>
<sequence>MPYEAKPKRYAPDAIHLIRTTQQIQVQLSAMADAKASILMGATFVVFTITLNQTSKGYVAPEMLVLAAFALASAALAVMAVLPAVKPKPGAPLNLLFFGSFTELEQEEYIDRLIEHMQEEEDVYRTMARDIYQNGAVLRRKKYRFLALSYRTFLVGMLLTVITFAVDRLGWVNL</sequence>
<proteinExistence type="predicted"/>
<feature type="transmembrane region" description="Helical" evidence="8">
    <location>
        <begin position="148"/>
        <end position="166"/>
    </location>
</feature>
<keyword evidence="7 8" id="KW-0472">Membrane</keyword>
<comment type="caution">
    <text evidence="10">The sequence shown here is derived from an EMBL/GenBank/DDBJ whole genome shotgun (WGS) entry which is preliminary data.</text>
</comment>